<comment type="caution">
    <text evidence="7">The sequence shown here is derived from an EMBL/GenBank/DDBJ whole genome shotgun (WGS) entry which is preliminary data.</text>
</comment>
<feature type="domain" description="HTH tetR-type" evidence="6">
    <location>
        <begin position="37"/>
        <end position="97"/>
    </location>
</feature>
<dbReference type="PANTHER" id="PTHR30055:SF234">
    <property type="entry name" value="HTH-TYPE TRANSCRIPTIONAL REGULATOR BETI"/>
    <property type="match status" value="1"/>
</dbReference>
<keyword evidence="2 4" id="KW-0238">DNA-binding</keyword>
<dbReference type="Pfam" id="PF00440">
    <property type="entry name" value="TetR_N"/>
    <property type="match status" value="1"/>
</dbReference>
<feature type="region of interest" description="Disordered" evidence="5">
    <location>
        <begin position="1"/>
        <end position="28"/>
    </location>
</feature>
<dbReference type="InterPro" id="IPR041586">
    <property type="entry name" value="PsrA_TetR_C"/>
</dbReference>
<dbReference type="PRINTS" id="PR00455">
    <property type="entry name" value="HTHTETR"/>
</dbReference>
<dbReference type="Gene3D" id="1.10.357.10">
    <property type="entry name" value="Tetracycline Repressor, domain 2"/>
    <property type="match status" value="1"/>
</dbReference>
<dbReference type="PROSITE" id="PS50977">
    <property type="entry name" value="HTH_TETR_2"/>
    <property type="match status" value="1"/>
</dbReference>
<dbReference type="Proteomes" id="UP000575083">
    <property type="component" value="Unassembled WGS sequence"/>
</dbReference>
<dbReference type="InterPro" id="IPR001647">
    <property type="entry name" value="HTH_TetR"/>
</dbReference>
<evidence type="ECO:0000256" key="5">
    <source>
        <dbReference type="SAM" id="MobiDB-lite"/>
    </source>
</evidence>
<dbReference type="AlphaFoldDB" id="A0A7X0PCR7"/>
<dbReference type="GO" id="GO:0003700">
    <property type="term" value="F:DNA-binding transcription factor activity"/>
    <property type="evidence" value="ECO:0007669"/>
    <property type="project" value="TreeGrafter"/>
</dbReference>
<dbReference type="GO" id="GO:0000976">
    <property type="term" value="F:transcription cis-regulatory region binding"/>
    <property type="evidence" value="ECO:0007669"/>
    <property type="project" value="TreeGrafter"/>
</dbReference>
<dbReference type="InterPro" id="IPR036271">
    <property type="entry name" value="Tet_transcr_reg_TetR-rel_C_sf"/>
</dbReference>
<keyword evidence="8" id="KW-1185">Reference proteome</keyword>
<dbReference type="SUPFAM" id="SSF48498">
    <property type="entry name" value="Tetracyclin repressor-like, C-terminal domain"/>
    <property type="match status" value="1"/>
</dbReference>
<keyword evidence="3" id="KW-0804">Transcription</keyword>
<evidence type="ECO:0000256" key="3">
    <source>
        <dbReference type="ARBA" id="ARBA00023163"/>
    </source>
</evidence>
<dbReference type="InterPro" id="IPR050109">
    <property type="entry name" value="HTH-type_TetR-like_transc_reg"/>
</dbReference>
<reference evidence="7 8" key="1">
    <citation type="submission" date="2020-08" db="EMBL/GenBank/DDBJ databases">
        <title>Functional genomics of gut bacteria from endangered species of beetles.</title>
        <authorList>
            <person name="Carlos-Shanley C."/>
        </authorList>
    </citation>
    <scope>NUCLEOTIDE SEQUENCE [LARGE SCALE GENOMIC DNA]</scope>
    <source>
        <strain evidence="7 8">S00198</strain>
    </source>
</reference>
<accession>A0A7X0PCR7</accession>
<name>A0A7X0PCR7_9BURK</name>
<evidence type="ECO:0000313" key="8">
    <source>
        <dbReference type="Proteomes" id="UP000575083"/>
    </source>
</evidence>
<dbReference type="SUPFAM" id="SSF46689">
    <property type="entry name" value="Homeodomain-like"/>
    <property type="match status" value="1"/>
</dbReference>
<sequence length="243" mass="26245">MARTKSPDSISPEASPAAPRKRATGKALAGANDQLAPNRQANILQAAERLFAARGFHGVSIRDIADEAGVPLALVGYYYGPKLSLYHAIFRAHAGYIDVRLQSLAEAQRAAAPEHLLDEIVKAFVLPVLEVASQPAGQHFLRLLSRGMSDHLEEDEPIIRELFDPLAHSFIDAIASALPQATRGQVAWCYQFALGALLHHVNDRRIERLSFGQNQPGDAATAGPLLVRFIAHGMRGACSGPVH</sequence>
<evidence type="ECO:0000313" key="7">
    <source>
        <dbReference type="EMBL" id="MBB6559523.1"/>
    </source>
</evidence>
<dbReference type="InterPro" id="IPR009057">
    <property type="entry name" value="Homeodomain-like_sf"/>
</dbReference>
<evidence type="ECO:0000256" key="4">
    <source>
        <dbReference type="PROSITE-ProRule" id="PRU00335"/>
    </source>
</evidence>
<gene>
    <name evidence="7" type="ORF">HNP48_002190</name>
</gene>
<dbReference type="Pfam" id="PF17939">
    <property type="entry name" value="TetR_C_30"/>
    <property type="match status" value="1"/>
</dbReference>
<feature type="DNA-binding region" description="H-T-H motif" evidence="4">
    <location>
        <begin position="60"/>
        <end position="79"/>
    </location>
</feature>
<evidence type="ECO:0000259" key="6">
    <source>
        <dbReference type="PROSITE" id="PS50977"/>
    </source>
</evidence>
<dbReference type="EMBL" id="JACHLK010000003">
    <property type="protein sequence ID" value="MBB6559523.1"/>
    <property type="molecule type" value="Genomic_DNA"/>
</dbReference>
<keyword evidence="1" id="KW-0805">Transcription regulation</keyword>
<dbReference type="RefSeq" id="WP_184856922.1">
    <property type="nucleotide sequence ID" value="NZ_JACHLK010000003.1"/>
</dbReference>
<proteinExistence type="predicted"/>
<protein>
    <submittedName>
        <fullName evidence="7">AcrR family transcriptional regulator</fullName>
    </submittedName>
</protein>
<evidence type="ECO:0000256" key="2">
    <source>
        <dbReference type="ARBA" id="ARBA00023125"/>
    </source>
</evidence>
<evidence type="ECO:0000256" key="1">
    <source>
        <dbReference type="ARBA" id="ARBA00023015"/>
    </source>
</evidence>
<organism evidence="7 8">
    <name type="scientific">Acidovorax soli</name>
    <dbReference type="NCBI Taxonomy" id="592050"/>
    <lineage>
        <taxon>Bacteria</taxon>
        <taxon>Pseudomonadati</taxon>
        <taxon>Pseudomonadota</taxon>
        <taxon>Betaproteobacteria</taxon>
        <taxon>Burkholderiales</taxon>
        <taxon>Comamonadaceae</taxon>
        <taxon>Acidovorax</taxon>
    </lineage>
</organism>
<dbReference type="PANTHER" id="PTHR30055">
    <property type="entry name" value="HTH-TYPE TRANSCRIPTIONAL REGULATOR RUTR"/>
    <property type="match status" value="1"/>
</dbReference>